<gene>
    <name evidence="5" type="ORF">THAOC_37305</name>
</gene>
<dbReference type="PANTHER" id="PTHR36577">
    <property type="entry name" value="DUF521 DOMAIN PROTEIN (AFU_ORTHOLOGUE AFUA_6G00490)"/>
    <property type="match status" value="1"/>
</dbReference>
<dbReference type="InterPro" id="IPR002840">
    <property type="entry name" value="PMDh-S-like_dom"/>
</dbReference>
<keyword evidence="2" id="KW-0456">Lyase</keyword>
<evidence type="ECO:0000259" key="3">
    <source>
        <dbReference type="Pfam" id="PF01989"/>
    </source>
</evidence>
<accession>K0R0F5</accession>
<sequence>MTGALYSSTGLSFGGYRDSAFGGGIEETTGNVIDLTHPLHVQCISDKVLVIPGGRGSCTGSQSMLELILNKKSPRALVLRDADAILCTGAVVAEEFFPPDTRDDVPIICAVGAEAFKQLVEESTETLSVRIDESDPGDVRIENGQGVAITVKNLLRLPNTLNVDGINPNSDAEALALRTIERVASISGARELIPISNAHIDAVTYIGPGGLKFIQRLVELGGMVQVPTTLNSQSVDRRRWRQMGVDEVHGTNANAVGDAYLELGCELSFTCAPYLLESRPKFGQQIMWGESNAVGFVPNIGMHVARNRVPNVVIDATDLIRTVLVPSLDDNDNDIESFFPAMGWLCGSLSDGGIPLIIGLESISHIVTRDALKAFCAAFGTTASSPLFHLANITPEAQEMSDIEGMLASCGDNKVVVSKQDLLHAYETLDSGKGDGDDISLVALGNPHLSKTELHCLSTLVTSDSRGKHPGVRIMACLGRQVQTEGKEDVEKLESFGVEFVNDTCWCMLLDVSILQMCFVQNDATAHLSQPPIIPHDKKAKIMTNSGKYSHYGPGLTNRSLRFGSMRDCVEASKTGRLANGEGTNLPVWLQLRSFTSRALLTIRKIR</sequence>
<reference evidence="5 6" key="1">
    <citation type="journal article" date="2012" name="Genome Biol.">
        <title>Genome and low-iron response of an oceanic diatom adapted to chronic iron limitation.</title>
        <authorList>
            <person name="Lommer M."/>
            <person name="Specht M."/>
            <person name="Roy A.S."/>
            <person name="Kraemer L."/>
            <person name="Andreson R."/>
            <person name="Gutowska M.A."/>
            <person name="Wolf J."/>
            <person name="Bergner S.V."/>
            <person name="Schilhabel M.B."/>
            <person name="Klostermeier U.C."/>
            <person name="Beiko R.G."/>
            <person name="Rosenstiel P."/>
            <person name="Hippler M."/>
            <person name="Laroche J."/>
        </authorList>
    </citation>
    <scope>NUCLEOTIDE SEQUENCE [LARGE SCALE GENOMIC DNA]</scope>
    <source>
        <strain evidence="5 6">CCMP1005</strain>
    </source>
</reference>
<dbReference type="OrthoDB" id="2594507at2759"/>
<protein>
    <recommendedName>
        <fullName evidence="7">Aconitase X catalytic domain-containing protein</fullName>
    </recommendedName>
</protein>
<dbReference type="EMBL" id="AGNL01050073">
    <property type="protein sequence ID" value="EJK44179.1"/>
    <property type="molecule type" value="Genomic_DNA"/>
</dbReference>
<feature type="domain" description="Phosphomevalonate dehydratase large subunit-like" evidence="4">
    <location>
        <begin position="294"/>
        <end position="571"/>
    </location>
</feature>
<evidence type="ECO:0000259" key="4">
    <source>
        <dbReference type="Pfam" id="PF04412"/>
    </source>
</evidence>
<evidence type="ECO:0008006" key="7">
    <source>
        <dbReference type="Google" id="ProtNLM"/>
    </source>
</evidence>
<dbReference type="PANTHER" id="PTHR36577:SF3">
    <property type="entry name" value="DUF521 DOMAIN PROTEIN (AFU_ORTHOLOGUE AFUA_6G00490)"/>
    <property type="match status" value="1"/>
</dbReference>
<dbReference type="AlphaFoldDB" id="K0R0F5"/>
<dbReference type="eggNOG" id="ENOG502RQJN">
    <property type="taxonomic scope" value="Eukaryota"/>
</dbReference>
<dbReference type="OMA" id="CHLPEGR"/>
<dbReference type="InterPro" id="IPR012047">
    <property type="entry name" value="AcnX"/>
</dbReference>
<name>K0R0F5_THAOC</name>
<keyword evidence="6" id="KW-1185">Reference proteome</keyword>
<dbReference type="SUPFAM" id="SSF52016">
    <property type="entry name" value="LeuD/IlvD-like"/>
    <property type="match status" value="1"/>
</dbReference>
<evidence type="ECO:0000313" key="6">
    <source>
        <dbReference type="Proteomes" id="UP000266841"/>
    </source>
</evidence>
<dbReference type="Proteomes" id="UP000266841">
    <property type="component" value="Unassembled WGS sequence"/>
</dbReference>
<proteinExistence type="predicted"/>
<evidence type="ECO:0000256" key="1">
    <source>
        <dbReference type="ARBA" id="ARBA00023004"/>
    </source>
</evidence>
<evidence type="ECO:0000313" key="5">
    <source>
        <dbReference type="EMBL" id="EJK44179.1"/>
    </source>
</evidence>
<comment type="caution">
    <text evidence="5">The sequence shown here is derived from an EMBL/GenBank/DDBJ whole genome shotgun (WGS) entry which is preliminary data.</text>
</comment>
<dbReference type="InterPro" id="IPR007506">
    <property type="entry name" value="PMDh-L-like_dom"/>
</dbReference>
<dbReference type="Gene3D" id="3.50.30.10">
    <property type="entry name" value="Phosphohistidine domain"/>
    <property type="match status" value="1"/>
</dbReference>
<evidence type="ECO:0000256" key="2">
    <source>
        <dbReference type="ARBA" id="ARBA00023239"/>
    </source>
</evidence>
<dbReference type="GO" id="GO:0016829">
    <property type="term" value="F:lyase activity"/>
    <property type="evidence" value="ECO:0007669"/>
    <property type="project" value="UniProtKB-KW"/>
</dbReference>
<dbReference type="Pfam" id="PF01989">
    <property type="entry name" value="AcnX_swivel_put"/>
    <property type="match status" value="1"/>
</dbReference>
<keyword evidence="1" id="KW-0408">Iron</keyword>
<feature type="domain" description="Phosphomevalonate dehydratase small subunit-like" evidence="3">
    <location>
        <begin position="21"/>
        <end position="94"/>
    </location>
</feature>
<organism evidence="5 6">
    <name type="scientific">Thalassiosira oceanica</name>
    <name type="common">Marine diatom</name>
    <dbReference type="NCBI Taxonomy" id="159749"/>
    <lineage>
        <taxon>Eukaryota</taxon>
        <taxon>Sar</taxon>
        <taxon>Stramenopiles</taxon>
        <taxon>Ochrophyta</taxon>
        <taxon>Bacillariophyta</taxon>
        <taxon>Coscinodiscophyceae</taxon>
        <taxon>Thalassiosirophycidae</taxon>
        <taxon>Thalassiosirales</taxon>
        <taxon>Thalassiosiraceae</taxon>
        <taxon>Thalassiosira</taxon>
    </lineage>
</organism>
<dbReference type="PIRSF" id="PIRSF036630">
    <property type="entry name" value="UCP036630"/>
    <property type="match status" value="1"/>
</dbReference>
<dbReference type="Pfam" id="PF04412">
    <property type="entry name" value="AcnX"/>
    <property type="match status" value="1"/>
</dbReference>